<dbReference type="GO" id="GO:0051607">
    <property type="term" value="P:defense response to virus"/>
    <property type="evidence" value="ECO:0007669"/>
    <property type="project" value="UniProtKB-KW"/>
</dbReference>
<dbReference type="NCBIfam" id="TIGR01596">
    <property type="entry name" value="cas3_HD"/>
    <property type="match status" value="1"/>
</dbReference>
<name>A0A7C4U3M9_9BACT</name>
<keyword evidence="5" id="KW-0540">Nuclease</keyword>
<dbReference type="InterPro" id="IPR006483">
    <property type="entry name" value="CRISPR-assoc_Cas3_HD"/>
</dbReference>
<organism evidence="5">
    <name type="scientific">Caldisericum exile</name>
    <dbReference type="NCBI Taxonomy" id="693075"/>
    <lineage>
        <taxon>Bacteria</taxon>
        <taxon>Pseudomonadati</taxon>
        <taxon>Caldisericota/Cryosericota group</taxon>
        <taxon>Caldisericota</taxon>
        <taxon>Caldisericia</taxon>
        <taxon>Caldisericales</taxon>
        <taxon>Caldisericaceae</taxon>
        <taxon>Caldisericum</taxon>
    </lineage>
</organism>
<keyword evidence="2" id="KW-0378">Hydrolase</keyword>
<dbReference type="EMBL" id="DTHV01000069">
    <property type="protein sequence ID" value="HGW60233.1"/>
    <property type="molecule type" value="Genomic_DNA"/>
</dbReference>
<accession>A0A7C4U3M9</accession>
<evidence type="ECO:0000313" key="5">
    <source>
        <dbReference type="EMBL" id="HGW60233.1"/>
    </source>
</evidence>
<dbReference type="GO" id="GO:0046872">
    <property type="term" value="F:metal ion binding"/>
    <property type="evidence" value="ECO:0007669"/>
    <property type="project" value="UniProtKB-KW"/>
</dbReference>
<comment type="caution">
    <text evidence="5">The sequence shown here is derived from an EMBL/GenBank/DDBJ whole genome shotgun (WGS) entry which is preliminary data.</text>
</comment>
<keyword evidence="3" id="KW-0051">Antiviral defense</keyword>
<evidence type="ECO:0000256" key="3">
    <source>
        <dbReference type="ARBA" id="ARBA00023118"/>
    </source>
</evidence>
<proteinExistence type="predicted"/>
<evidence type="ECO:0000259" key="4">
    <source>
        <dbReference type="PROSITE" id="PS51643"/>
    </source>
</evidence>
<gene>
    <name evidence="5" type="ORF">ENV82_02175</name>
</gene>
<dbReference type="AlphaFoldDB" id="A0A7C4U3M9"/>
<feature type="domain" description="HD Cas3-type" evidence="4">
    <location>
        <begin position="7"/>
        <end position="208"/>
    </location>
</feature>
<dbReference type="Gene3D" id="1.10.3210.30">
    <property type="match status" value="1"/>
</dbReference>
<dbReference type="PROSITE" id="PS51643">
    <property type="entry name" value="HD_CAS3"/>
    <property type="match status" value="1"/>
</dbReference>
<evidence type="ECO:0000256" key="2">
    <source>
        <dbReference type="ARBA" id="ARBA00022801"/>
    </source>
</evidence>
<dbReference type="GO" id="GO:0016787">
    <property type="term" value="F:hydrolase activity"/>
    <property type="evidence" value="ECO:0007669"/>
    <property type="project" value="UniProtKB-KW"/>
</dbReference>
<dbReference type="InterPro" id="IPR038257">
    <property type="entry name" value="CRISPR-assoc_Cas3_HD_sf"/>
</dbReference>
<dbReference type="CDD" id="cd09641">
    <property type="entry name" value="Cas3''_I"/>
    <property type="match status" value="1"/>
</dbReference>
<evidence type="ECO:0000256" key="1">
    <source>
        <dbReference type="ARBA" id="ARBA00022723"/>
    </source>
</evidence>
<reference evidence="5" key="1">
    <citation type="journal article" date="2020" name="mSystems">
        <title>Genome- and Community-Level Interaction Insights into Carbon Utilization and Element Cycling Functions of Hydrothermarchaeota in Hydrothermal Sediment.</title>
        <authorList>
            <person name="Zhou Z."/>
            <person name="Liu Y."/>
            <person name="Xu W."/>
            <person name="Pan J."/>
            <person name="Luo Z.H."/>
            <person name="Li M."/>
        </authorList>
    </citation>
    <scope>NUCLEOTIDE SEQUENCE [LARGE SCALE GENOMIC DNA]</scope>
    <source>
        <strain evidence="5">SpSt-794</strain>
    </source>
</reference>
<dbReference type="GO" id="GO:0004519">
    <property type="term" value="F:endonuclease activity"/>
    <property type="evidence" value="ECO:0007669"/>
    <property type="project" value="UniProtKB-KW"/>
</dbReference>
<sequence length="253" mass="29377">MTHPTLYSAPEERYIDHLERCRERLKLIYPLWEPTIRRIFSIGKEADFGYLLEEMIIFHDLGKLTKKWQENLGTNKRLPAHAPIGAAYLYKKFSKENSHEDLKNAILFATAIHHTDSGLLGDNIERPDVQAILDGIVDTDGKIKWADETETLDEEFFPRELKELTIEDLKNMARGLRIWARSGGILEQHKKRIQASIIHHILKLCDISAASERKEYKKEDDVNYYGGWVMSANICEYVENILQRIATKLEVLK</sequence>
<keyword evidence="1" id="KW-0479">Metal-binding</keyword>
<protein>
    <submittedName>
        <fullName evidence="5">CRISPR-associated endonuclease Cas3</fullName>
    </submittedName>
</protein>
<keyword evidence="5" id="KW-0255">Endonuclease</keyword>